<dbReference type="Pfam" id="PF13852">
    <property type="entry name" value="DUF4197"/>
    <property type="match status" value="1"/>
</dbReference>
<comment type="caution">
    <text evidence="1">The sequence shown here is derived from an EMBL/GenBank/DDBJ whole genome shotgun (WGS) entry which is preliminary data.</text>
</comment>
<evidence type="ECO:0008006" key="3">
    <source>
        <dbReference type="Google" id="ProtNLM"/>
    </source>
</evidence>
<sequence length="237" mass="25223">MLDRRTLIVALGALPLTACETLDPAILEQVLGSGALTQGEAAMGIRAALDNGVGNALTNLGRVDGFLGNPVVRIPLPDVLQDLQSYLAPIGADRLLVELQQQLNRGAEKAAPVARDIFIDAVRGLTIQDAINIVRGPDTAATDYLRDRTTQSLTGLFSPIMEDALADTGALRLVDEVDRQVPVGLLTGSGADLKSQLIAHGVDYGLRGVFHFIAKEEQAIRRDPAARTSAILRRVFG</sequence>
<dbReference type="Proteomes" id="UP001161390">
    <property type="component" value="Unassembled WGS sequence"/>
</dbReference>
<organism evidence="1 2">
    <name type="scientific">Algimonas porphyrae</name>
    <dbReference type="NCBI Taxonomy" id="1128113"/>
    <lineage>
        <taxon>Bacteria</taxon>
        <taxon>Pseudomonadati</taxon>
        <taxon>Pseudomonadota</taxon>
        <taxon>Alphaproteobacteria</taxon>
        <taxon>Maricaulales</taxon>
        <taxon>Robiginitomaculaceae</taxon>
        <taxon>Algimonas</taxon>
    </lineage>
</organism>
<accession>A0ABQ5V4L0</accession>
<dbReference type="RefSeq" id="WP_284372550.1">
    <property type="nucleotide sequence ID" value="NZ_BSNJ01000004.1"/>
</dbReference>
<dbReference type="EMBL" id="BSNJ01000004">
    <property type="protein sequence ID" value="GLQ21217.1"/>
    <property type="molecule type" value="Genomic_DNA"/>
</dbReference>
<evidence type="ECO:0000313" key="1">
    <source>
        <dbReference type="EMBL" id="GLQ21217.1"/>
    </source>
</evidence>
<evidence type="ECO:0000313" key="2">
    <source>
        <dbReference type="Proteomes" id="UP001161390"/>
    </source>
</evidence>
<gene>
    <name evidence="1" type="ORF">GCM10007854_21720</name>
</gene>
<protein>
    <recommendedName>
        <fullName evidence="3">DUF4197 domain-containing protein</fullName>
    </recommendedName>
</protein>
<reference evidence="1" key="2">
    <citation type="submission" date="2023-01" db="EMBL/GenBank/DDBJ databases">
        <title>Draft genome sequence of Algimonas porphyrae strain NBRC 108216.</title>
        <authorList>
            <person name="Sun Q."/>
            <person name="Mori K."/>
        </authorList>
    </citation>
    <scope>NUCLEOTIDE SEQUENCE</scope>
    <source>
        <strain evidence="1">NBRC 108216</strain>
    </source>
</reference>
<keyword evidence="2" id="KW-1185">Reference proteome</keyword>
<proteinExistence type="predicted"/>
<name>A0ABQ5V4L0_9PROT</name>
<dbReference type="InterPro" id="IPR025245">
    <property type="entry name" value="DUF4197"/>
</dbReference>
<reference evidence="1" key="1">
    <citation type="journal article" date="2014" name="Int. J. Syst. Evol. Microbiol.">
        <title>Complete genome of a new Firmicutes species belonging to the dominant human colonic microbiota ('Ruminococcus bicirculans') reveals two chromosomes and a selective capacity to utilize plant glucans.</title>
        <authorList>
            <consortium name="NISC Comparative Sequencing Program"/>
            <person name="Wegmann U."/>
            <person name="Louis P."/>
            <person name="Goesmann A."/>
            <person name="Henrissat B."/>
            <person name="Duncan S.H."/>
            <person name="Flint H.J."/>
        </authorList>
    </citation>
    <scope>NUCLEOTIDE SEQUENCE</scope>
    <source>
        <strain evidence="1">NBRC 108216</strain>
    </source>
</reference>